<dbReference type="AlphaFoldDB" id="A0A8H3I2M5"/>
<dbReference type="OrthoDB" id="407518at2759"/>
<reference evidence="1" key="1">
    <citation type="submission" date="2021-03" db="EMBL/GenBank/DDBJ databases">
        <authorList>
            <person name="Tagirdzhanova G."/>
        </authorList>
    </citation>
    <scope>NUCLEOTIDE SEQUENCE</scope>
</reference>
<gene>
    <name evidence="1" type="ORF">ALECFALPRED_008251</name>
</gene>
<name>A0A8H3I2M5_9LECA</name>
<organism evidence="1 2">
    <name type="scientific">Alectoria fallacina</name>
    <dbReference type="NCBI Taxonomy" id="1903189"/>
    <lineage>
        <taxon>Eukaryota</taxon>
        <taxon>Fungi</taxon>
        <taxon>Dikarya</taxon>
        <taxon>Ascomycota</taxon>
        <taxon>Pezizomycotina</taxon>
        <taxon>Lecanoromycetes</taxon>
        <taxon>OSLEUM clade</taxon>
        <taxon>Lecanoromycetidae</taxon>
        <taxon>Lecanorales</taxon>
        <taxon>Lecanorineae</taxon>
        <taxon>Parmeliaceae</taxon>
        <taxon>Alectoria</taxon>
    </lineage>
</organism>
<proteinExistence type="predicted"/>
<sequence length="97" mass="10092">MSNPVGTVRQATPRHLVSTIADIGVPSASPISVACGPLKEQIVAAHGIALIVTAEPATHVAEKHPETEYGGDAIVDPENLLADELKKRGLLHVAISE</sequence>
<keyword evidence="2" id="KW-1185">Reference proteome</keyword>
<dbReference type="Proteomes" id="UP000664203">
    <property type="component" value="Unassembled WGS sequence"/>
</dbReference>
<evidence type="ECO:0000313" key="2">
    <source>
        <dbReference type="Proteomes" id="UP000664203"/>
    </source>
</evidence>
<accession>A0A8H3I2M5</accession>
<dbReference type="EMBL" id="CAJPDR010000056">
    <property type="protein sequence ID" value="CAF9912697.1"/>
    <property type="molecule type" value="Genomic_DNA"/>
</dbReference>
<comment type="caution">
    <text evidence="1">The sequence shown here is derived from an EMBL/GenBank/DDBJ whole genome shotgun (WGS) entry which is preliminary data.</text>
</comment>
<protein>
    <submittedName>
        <fullName evidence="1">Uncharacterized protein</fullName>
    </submittedName>
</protein>
<evidence type="ECO:0000313" key="1">
    <source>
        <dbReference type="EMBL" id="CAF9912697.1"/>
    </source>
</evidence>